<keyword evidence="2" id="KW-1185">Reference proteome</keyword>
<dbReference type="EMBL" id="MIKG01000022">
    <property type="protein sequence ID" value="RAO73047.1"/>
    <property type="molecule type" value="Genomic_DNA"/>
</dbReference>
<evidence type="ECO:0000313" key="2">
    <source>
        <dbReference type="Proteomes" id="UP000249363"/>
    </source>
</evidence>
<dbReference type="AlphaFoldDB" id="A0A364LB75"/>
<organism evidence="1 2">
    <name type="scientific">Talaromyces amestolkiae</name>
    <dbReference type="NCBI Taxonomy" id="1196081"/>
    <lineage>
        <taxon>Eukaryota</taxon>
        <taxon>Fungi</taxon>
        <taxon>Dikarya</taxon>
        <taxon>Ascomycota</taxon>
        <taxon>Pezizomycotina</taxon>
        <taxon>Eurotiomycetes</taxon>
        <taxon>Eurotiomycetidae</taxon>
        <taxon>Eurotiales</taxon>
        <taxon>Trichocomaceae</taxon>
        <taxon>Talaromyces</taxon>
        <taxon>Talaromyces sect. Talaromyces</taxon>
    </lineage>
</organism>
<accession>A0A364LB75</accession>
<dbReference type="GeneID" id="63798273"/>
<proteinExistence type="predicted"/>
<reference evidence="1 2" key="1">
    <citation type="journal article" date="2017" name="Biotechnol. Biofuels">
        <title>Differential beta-glucosidase expression as a function of carbon source availability in Talaromyces amestolkiae: a genomic and proteomic approach.</title>
        <authorList>
            <person name="de Eugenio L.I."/>
            <person name="Mendez-Liter J.A."/>
            <person name="Nieto-Dominguez M."/>
            <person name="Alonso L."/>
            <person name="Gil-Munoz J."/>
            <person name="Barriuso J."/>
            <person name="Prieto A."/>
            <person name="Martinez M.J."/>
        </authorList>
    </citation>
    <scope>NUCLEOTIDE SEQUENCE [LARGE SCALE GENOMIC DNA]</scope>
    <source>
        <strain evidence="1 2">CIB</strain>
    </source>
</reference>
<dbReference type="Proteomes" id="UP000249363">
    <property type="component" value="Unassembled WGS sequence"/>
</dbReference>
<sequence>MVTAIVQDLPLKDIISLAQTSRLMHQRMIPFLYPVVEIYREVRPYIDTNAPDLDLAEYERSFFQEDGSKDSLSILSLMKDLRILPQPWYFQRCGIERYIAGRSNIADPQSQHTGILATLASIGRQIFPNIRPGQLSRFSWMLGYCMPPEVLGPLGYITINQSNLKSLSLVVDGACRANGLEGLAHLKNLRHFSWRGVVAKRNFHLFRKVVEHNAHHLVSLDVEVVRHYNQRLVADIQMDLIWLGLLIPPIRFRGNLEKLSTEPITNEFRLKSLVSLSLRNVSLLAWGPGDELTFDPAKLTVLRLDYCPKTLRFFETWETRDHGFSLRSFGGIIDENWGRRAYFPLEDLLDKYDSQLEELYLSINVNLGVEIDFDAYWPELKRLVLSFFSQGLGVRTESSLPDRFVVRLILRALPGLEGFAFSRSPSLIDDSQKAKETLKYYADVLQSEGFRVHVDDANADLTPFYFDENKSSGNREPKRAFLQLLPQ</sequence>
<evidence type="ECO:0000313" key="1">
    <source>
        <dbReference type="EMBL" id="RAO73047.1"/>
    </source>
</evidence>
<name>A0A364LB75_TALAM</name>
<gene>
    <name evidence="1" type="ORF">BHQ10_009059</name>
</gene>
<dbReference type="RefSeq" id="XP_040737561.1">
    <property type="nucleotide sequence ID" value="XM_040881933.1"/>
</dbReference>
<dbReference type="STRING" id="1196081.A0A364LB75"/>
<comment type="caution">
    <text evidence="1">The sequence shown here is derived from an EMBL/GenBank/DDBJ whole genome shotgun (WGS) entry which is preliminary data.</text>
</comment>
<dbReference type="SUPFAM" id="SSF52047">
    <property type="entry name" value="RNI-like"/>
    <property type="match status" value="1"/>
</dbReference>
<dbReference type="OrthoDB" id="4226874at2759"/>
<protein>
    <submittedName>
        <fullName evidence="1">Uncharacterized protein</fullName>
    </submittedName>
</protein>